<dbReference type="EMBL" id="CP007796">
    <property type="protein sequence ID" value="AIB15567.1"/>
    <property type="molecule type" value="Genomic_DNA"/>
</dbReference>
<proteinExistence type="predicted"/>
<keyword evidence="2" id="KW-0614">Plasmid</keyword>
<feature type="compositionally biased region" description="Low complexity" evidence="1">
    <location>
        <begin position="1"/>
        <end position="19"/>
    </location>
</feature>
<name>A0A060DS05_9PROT</name>
<evidence type="ECO:0000256" key="1">
    <source>
        <dbReference type="SAM" id="MobiDB-lite"/>
    </source>
</evidence>
<sequence length="65" mass="6129">MARMAAAASGSPGAASRQATVQAGRSRATESASPRADAPPGCTGGAQPGACAPCVITVTPSGRSS</sequence>
<accession>A0A060DS05</accession>
<dbReference type="Proteomes" id="UP000027186">
    <property type="component" value="Plasmid AbAZ39_p3"/>
</dbReference>
<evidence type="ECO:0000313" key="3">
    <source>
        <dbReference type="Proteomes" id="UP000027186"/>
    </source>
</evidence>
<dbReference type="AlphaFoldDB" id="A0A060DS05"/>
<gene>
    <name evidence="2" type="ORF">ABAZ39_27245</name>
</gene>
<protein>
    <submittedName>
        <fullName evidence="2">Uncharacterized protein</fullName>
    </submittedName>
</protein>
<organism evidence="2 3">
    <name type="scientific">Azospirillum argentinense</name>
    <dbReference type="NCBI Taxonomy" id="2970906"/>
    <lineage>
        <taxon>Bacteria</taxon>
        <taxon>Pseudomonadati</taxon>
        <taxon>Pseudomonadota</taxon>
        <taxon>Alphaproteobacteria</taxon>
        <taxon>Rhodospirillales</taxon>
        <taxon>Azospirillaceae</taxon>
        <taxon>Azospirillum</taxon>
    </lineage>
</organism>
<evidence type="ECO:0000313" key="2">
    <source>
        <dbReference type="EMBL" id="AIB15567.1"/>
    </source>
</evidence>
<dbReference type="KEGG" id="abq:ABAZ39_27245"/>
<reference evidence="2 3" key="1">
    <citation type="journal article" date="2014" name="Genome Announc.">
        <title>Complete Genome Sequence of the Model Rhizosphere Strain Azospirillum brasilense Az39, Successfully Applied in Agriculture.</title>
        <authorList>
            <person name="Rivera D."/>
            <person name="Revale S."/>
            <person name="Molina R."/>
            <person name="Gualpa J."/>
            <person name="Puente M."/>
            <person name="Maroniche G."/>
            <person name="Paris G."/>
            <person name="Baker D."/>
            <person name="Clavijo B."/>
            <person name="McLay K."/>
            <person name="Spaepen S."/>
            <person name="Perticari A."/>
            <person name="Vazquez M."/>
            <person name="Wisniewski-Dye F."/>
            <person name="Watkins C."/>
            <person name="Martinez-Abarca F."/>
            <person name="Vanderleyden J."/>
            <person name="Cassan F."/>
        </authorList>
    </citation>
    <scope>NUCLEOTIDE SEQUENCE [LARGE SCALE GENOMIC DNA]</scope>
    <source>
        <strain evidence="2 3">Az39</strain>
        <plasmid evidence="2">AbAZ39_p3</plasmid>
    </source>
</reference>
<geneLocation type="plasmid" evidence="2 3">
    <name>AbAZ39_p3</name>
</geneLocation>
<feature type="region of interest" description="Disordered" evidence="1">
    <location>
        <begin position="1"/>
        <end position="51"/>
    </location>
</feature>